<proteinExistence type="predicted"/>
<gene>
    <name evidence="2" type="ORF">NITUZ_30021</name>
</gene>
<keyword evidence="1" id="KW-0472">Membrane</keyword>
<feature type="transmembrane region" description="Helical" evidence="1">
    <location>
        <begin position="153"/>
        <end position="177"/>
    </location>
</feature>
<evidence type="ECO:0000313" key="3">
    <source>
        <dbReference type="Proteomes" id="UP000018159"/>
    </source>
</evidence>
<name>V6ARY2_9ARCH</name>
<dbReference type="AlphaFoldDB" id="V6ARY2"/>
<comment type="caution">
    <text evidence="2">The sequence shown here is derived from an EMBL/GenBank/DDBJ whole genome shotgun (WGS) entry which is preliminary data.</text>
</comment>
<keyword evidence="1" id="KW-1133">Transmembrane helix</keyword>
<protein>
    <submittedName>
        <fullName evidence="2">Multitransmembrane protein</fullName>
    </submittedName>
</protein>
<keyword evidence="1" id="KW-0812">Transmembrane</keyword>
<accession>V6ARY2</accession>
<evidence type="ECO:0000313" key="2">
    <source>
        <dbReference type="EMBL" id="CDI05329.1"/>
    </source>
</evidence>
<sequence length="205" mass="22455">MVSMISTEVYSKAKTGCVAGLVGGFALFSSFFWIDSEIGVPFGTFYKAVGLVVGLDGMAAIAFGFFAHMLTAALVGAVFCIFSLSHRMLRISSVPKGILGGAVTGLQVYAIFFMPITLYVMFPAISEQATGLVPATPEDMRVAQILLETHDKILWGSLVLHVLYGAVMGLFSSMILYEEYHMKGKEKKEKKEAWKKFESEHWPST</sequence>
<reference evidence="2 3" key="1">
    <citation type="journal article" date="2013" name="PLoS ONE">
        <title>Enrichment and Genome Sequence of the Group I.1a Ammonia-Oxidizing Archaeon ?Ca. Nitrosotenuis uzonensis? Representing a Clade Globally.</title>
        <authorList>
            <person name="Lebedeva E.V."/>
            <person name="Hatzenpichler R."/>
            <person name="Pelletier E."/>
            <person name="Schuster N."/>
            <person name="Hauzmayer S."/>
            <person name="Bulaev A."/>
            <person name="Grigor'eva N.V."/>
            <person name="Galushko A."/>
            <person name="Schmid M."/>
            <person name="Palatinszky M."/>
            <person name="Le Paslier D."/>
            <person name="Daims H."/>
            <person name="Wagner M."/>
        </authorList>
    </citation>
    <scope>NUCLEOTIDE SEQUENCE [LARGE SCALE GENOMIC DNA]</scope>
    <source>
        <strain evidence="2 3">N4</strain>
    </source>
</reference>
<dbReference type="STRING" id="1407055.NITUZ_30021"/>
<organism evidence="2 3">
    <name type="scientific">Candidatus Nitrosotenuis uzonensis</name>
    <dbReference type="NCBI Taxonomy" id="1407055"/>
    <lineage>
        <taxon>Archaea</taxon>
        <taxon>Nitrososphaerota</taxon>
        <taxon>Candidatus Nitrosotenuis</taxon>
    </lineage>
</organism>
<evidence type="ECO:0000256" key="1">
    <source>
        <dbReference type="SAM" id="Phobius"/>
    </source>
</evidence>
<feature type="transmembrane region" description="Helical" evidence="1">
    <location>
        <begin position="12"/>
        <end position="34"/>
    </location>
</feature>
<keyword evidence="3" id="KW-1185">Reference proteome</keyword>
<dbReference type="Proteomes" id="UP000018159">
    <property type="component" value="Unassembled WGS sequence"/>
</dbReference>
<feature type="transmembrane region" description="Helical" evidence="1">
    <location>
        <begin position="59"/>
        <end position="85"/>
    </location>
</feature>
<dbReference type="EMBL" id="CBTY010000008">
    <property type="protein sequence ID" value="CDI05329.1"/>
    <property type="molecule type" value="Genomic_DNA"/>
</dbReference>
<feature type="transmembrane region" description="Helical" evidence="1">
    <location>
        <begin position="97"/>
        <end position="122"/>
    </location>
</feature>